<accession>A0ABN2Y2Y5</accession>
<dbReference type="InterPro" id="IPR012349">
    <property type="entry name" value="Split_barrel_FMN-bd"/>
</dbReference>
<dbReference type="PIRSF" id="PIRSF010372">
    <property type="entry name" value="PaiB"/>
    <property type="match status" value="1"/>
</dbReference>
<evidence type="ECO:0000313" key="2">
    <source>
        <dbReference type="Proteomes" id="UP001500575"/>
    </source>
</evidence>
<evidence type="ECO:0000313" key="1">
    <source>
        <dbReference type="EMBL" id="GAA2121148.1"/>
    </source>
</evidence>
<protein>
    <submittedName>
        <fullName evidence="1">FMN-binding negative transcriptional regulator</fullName>
    </submittedName>
</protein>
<comment type="caution">
    <text evidence="1">The sequence shown here is derived from an EMBL/GenBank/DDBJ whole genome shotgun (WGS) entry which is preliminary data.</text>
</comment>
<keyword evidence="2" id="KW-1185">Reference proteome</keyword>
<dbReference type="InterPro" id="IPR007396">
    <property type="entry name" value="TR_PAI2-type"/>
</dbReference>
<dbReference type="Gene3D" id="2.30.110.10">
    <property type="entry name" value="Electron Transport, Fmn-binding Protein, Chain A"/>
    <property type="match status" value="1"/>
</dbReference>
<name>A0ABN2Y2Y5_9ACTN</name>
<proteinExistence type="predicted"/>
<reference evidence="1 2" key="1">
    <citation type="journal article" date="2019" name="Int. J. Syst. Evol. Microbiol.">
        <title>The Global Catalogue of Microorganisms (GCM) 10K type strain sequencing project: providing services to taxonomists for standard genome sequencing and annotation.</title>
        <authorList>
            <consortium name="The Broad Institute Genomics Platform"/>
            <consortium name="The Broad Institute Genome Sequencing Center for Infectious Disease"/>
            <person name="Wu L."/>
            <person name="Ma J."/>
        </authorList>
    </citation>
    <scope>NUCLEOTIDE SEQUENCE [LARGE SCALE GENOMIC DNA]</scope>
    <source>
        <strain evidence="1 2">JCM 16021</strain>
    </source>
</reference>
<dbReference type="RefSeq" id="WP_344303073.1">
    <property type="nucleotide sequence ID" value="NZ_BAAAQQ010000007.1"/>
</dbReference>
<dbReference type="SUPFAM" id="SSF50475">
    <property type="entry name" value="FMN-binding split barrel"/>
    <property type="match status" value="1"/>
</dbReference>
<dbReference type="EMBL" id="BAAAQQ010000007">
    <property type="protein sequence ID" value="GAA2121148.1"/>
    <property type="molecule type" value="Genomic_DNA"/>
</dbReference>
<gene>
    <name evidence="1" type="ORF">GCM10009843_15150</name>
</gene>
<organism evidence="1 2">
    <name type="scientific">Nocardioides bigeumensis</name>
    <dbReference type="NCBI Taxonomy" id="433657"/>
    <lineage>
        <taxon>Bacteria</taxon>
        <taxon>Bacillati</taxon>
        <taxon>Actinomycetota</taxon>
        <taxon>Actinomycetes</taxon>
        <taxon>Propionibacteriales</taxon>
        <taxon>Nocardioidaceae</taxon>
        <taxon>Nocardioides</taxon>
    </lineage>
</organism>
<dbReference type="PANTHER" id="PTHR35802">
    <property type="entry name" value="PROTEASE SYNTHASE AND SPORULATION PROTEIN PAI 2"/>
    <property type="match status" value="1"/>
</dbReference>
<dbReference type="Proteomes" id="UP001500575">
    <property type="component" value="Unassembled WGS sequence"/>
</dbReference>
<dbReference type="Pfam" id="PF04299">
    <property type="entry name" value="FMN_bind_2"/>
    <property type="match status" value="1"/>
</dbReference>
<dbReference type="PANTHER" id="PTHR35802:SF1">
    <property type="entry name" value="PROTEASE SYNTHASE AND SPORULATION PROTEIN PAI 2"/>
    <property type="match status" value="1"/>
</dbReference>
<sequence>MLARPEYAWPGTDADLRRLVAGNPWVTLVSSTSAGLVVSPLPVLPAPDSVGVEVIGHLARTDAEEHELGACDAVIIVQGRHGYISASWYSGGPYVPTWNYVVAHLHGRPRLLDAEATLDVLDRTVDHFESARPVPFRMSDVAAYAARLAPAVVGFRLTPAKVVAKAKLSQDKPAQDVEAVLRGLEDPDDVHGDPLLAAVMRAGGIPR</sequence>